<feature type="region of interest" description="Disordered" evidence="1">
    <location>
        <begin position="363"/>
        <end position="398"/>
    </location>
</feature>
<reference evidence="2 3" key="1">
    <citation type="submission" date="2019-03" db="EMBL/GenBank/DDBJ databases">
        <title>Rhodosporidium diobovatum UCD-FST 08-225 genome sequencing, assembly, and annotation.</title>
        <authorList>
            <person name="Fakankun I.U."/>
            <person name="Fristensky B."/>
            <person name="Levin D.B."/>
        </authorList>
    </citation>
    <scope>NUCLEOTIDE SEQUENCE [LARGE SCALE GENOMIC DNA]</scope>
    <source>
        <strain evidence="2 3">UCD-FST 08-225</strain>
    </source>
</reference>
<feature type="compositionally biased region" description="Basic and acidic residues" evidence="1">
    <location>
        <begin position="141"/>
        <end position="162"/>
    </location>
</feature>
<feature type="region of interest" description="Disordered" evidence="1">
    <location>
        <begin position="127"/>
        <end position="168"/>
    </location>
</feature>
<dbReference type="EMBL" id="SOZI01000089">
    <property type="protein sequence ID" value="TNY19645.1"/>
    <property type="molecule type" value="Genomic_DNA"/>
</dbReference>
<evidence type="ECO:0000313" key="3">
    <source>
        <dbReference type="Proteomes" id="UP000311382"/>
    </source>
</evidence>
<evidence type="ECO:0000313" key="2">
    <source>
        <dbReference type="EMBL" id="TNY19645.1"/>
    </source>
</evidence>
<accession>A0A5C5FSN3</accession>
<feature type="compositionally biased region" description="Basic residues" evidence="1">
    <location>
        <begin position="131"/>
        <end position="140"/>
    </location>
</feature>
<protein>
    <submittedName>
        <fullName evidence="2">Uncharacterized protein</fullName>
    </submittedName>
</protein>
<name>A0A5C5FSN3_9BASI</name>
<feature type="region of interest" description="Disordered" evidence="1">
    <location>
        <begin position="12"/>
        <end position="35"/>
    </location>
</feature>
<evidence type="ECO:0000256" key="1">
    <source>
        <dbReference type="SAM" id="MobiDB-lite"/>
    </source>
</evidence>
<comment type="caution">
    <text evidence="2">The sequence shown here is derived from an EMBL/GenBank/DDBJ whole genome shotgun (WGS) entry which is preliminary data.</text>
</comment>
<dbReference type="AlphaFoldDB" id="A0A5C5FSN3"/>
<organism evidence="2 3">
    <name type="scientific">Rhodotorula diobovata</name>
    <dbReference type="NCBI Taxonomy" id="5288"/>
    <lineage>
        <taxon>Eukaryota</taxon>
        <taxon>Fungi</taxon>
        <taxon>Dikarya</taxon>
        <taxon>Basidiomycota</taxon>
        <taxon>Pucciniomycotina</taxon>
        <taxon>Microbotryomycetes</taxon>
        <taxon>Sporidiobolales</taxon>
        <taxon>Sporidiobolaceae</taxon>
        <taxon>Rhodotorula</taxon>
    </lineage>
</organism>
<dbReference type="Proteomes" id="UP000311382">
    <property type="component" value="Unassembled WGS sequence"/>
</dbReference>
<gene>
    <name evidence="2" type="ORF">DMC30DRAFT_293532</name>
</gene>
<sequence length="398" mass="42309">METVQLYRLHRTTGAHGLQGGSRASSSTAAPTVLPHRRSRTCPLKLASFSQGDIRSRRSQRVILRCIYKFQAVARLDNDGDDGRPSRAVVRGWMRGSERGREALTGLPAGEDGITPAVSGQERCQYAAPTRPRRLATRARARSDESEKGNAARLSRSIERRVASPSGRSSTDDVVVVVVAVAEAEAEALTLPAPVPSPFSFLVLAFFWSGSGSLLVRSAWTPSSLIEGFSKWSWPLLPGCCALCSSAGLPPGARRTALEWYERFWLLPAPTASATLPATSLTASVTLLAVLLASSTADWADADAEPVVCLALSGSTGARSAWTTSSDRLGFSKCSWPLLPGCWALWSSTGAPPAARRNALVWKPRPVPDGLSGLAPAPSEPRRSRRRPCSGAPGPGGC</sequence>
<proteinExistence type="predicted"/>
<keyword evidence="3" id="KW-1185">Reference proteome</keyword>